<sequence>MDKRVGSSRRLAFLAVMAAFCFVGRQITAGLPNIQPVTAILMMLTLQLTLADGIIVAALTILISNIFLGMGPWTIYQILTYTILMAGLYGLRPLHRRLASKPKLRLVLFALVAFFFGFLYGFVISFFSAQTYSISNFWAYYLQGLPFDLLHALGNALFYLILEPILSPLIQVLRKQYHF</sequence>
<gene>
    <name evidence="2" type="ORF">E5983_06985</name>
</gene>
<dbReference type="AlphaFoldDB" id="A0A7X3G976"/>
<organism evidence="2 3">
    <name type="scientific">Streptococcus danieliae</name>
    <dbReference type="NCBI Taxonomy" id="747656"/>
    <lineage>
        <taxon>Bacteria</taxon>
        <taxon>Bacillati</taxon>
        <taxon>Bacillota</taxon>
        <taxon>Bacilli</taxon>
        <taxon>Lactobacillales</taxon>
        <taxon>Streptococcaceae</taxon>
        <taxon>Streptococcus</taxon>
    </lineage>
</organism>
<evidence type="ECO:0000313" key="3">
    <source>
        <dbReference type="Proteomes" id="UP000461595"/>
    </source>
</evidence>
<protein>
    <submittedName>
        <fullName evidence="2">ECF transporter S component</fullName>
    </submittedName>
</protein>
<dbReference type="Gene3D" id="1.10.1760.20">
    <property type="match status" value="1"/>
</dbReference>
<accession>A0A7X3G976</accession>
<feature type="transmembrane region" description="Helical" evidence="1">
    <location>
        <begin position="12"/>
        <end position="32"/>
    </location>
</feature>
<dbReference type="OrthoDB" id="5198189at2"/>
<keyword evidence="1" id="KW-1133">Transmembrane helix</keyword>
<comment type="caution">
    <text evidence="2">The sequence shown here is derived from an EMBL/GenBank/DDBJ whole genome shotgun (WGS) entry which is preliminary data.</text>
</comment>
<dbReference type="GO" id="GO:0022857">
    <property type="term" value="F:transmembrane transporter activity"/>
    <property type="evidence" value="ECO:0007669"/>
    <property type="project" value="InterPro"/>
</dbReference>
<evidence type="ECO:0000256" key="1">
    <source>
        <dbReference type="SAM" id="Phobius"/>
    </source>
</evidence>
<feature type="transmembrane region" description="Helical" evidence="1">
    <location>
        <begin position="149"/>
        <end position="173"/>
    </location>
</feature>
<proteinExistence type="predicted"/>
<dbReference type="Pfam" id="PF07155">
    <property type="entry name" value="ECF-ribofla_trS"/>
    <property type="match status" value="1"/>
</dbReference>
<name>A0A7X3G976_9STRE</name>
<dbReference type="Proteomes" id="UP000461595">
    <property type="component" value="Unassembled WGS sequence"/>
</dbReference>
<dbReference type="EMBL" id="WSRS01000065">
    <property type="protein sequence ID" value="MVX59377.1"/>
    <property type="molecule type" value="Genomic_DNA"/>
</dbReference>
<dbReference type="InterPro" id="IPR009825">
    <property type="entry name" value="ECF_substrate-spec-like"/>
</dbReference>
<feature type="transmembrane region" description="Helical" evidence="1">
    <location>
        <begin position="44"/>
        <end position="68"/>
    </location>
</feature>
<keyword evidence="1" id="KW-0812">Transmembrane</keyword>
<feature type="transmembrane region" description="Helical" evidence="1">
    <location>
        <begin position="106"/>
        <end position="129"/>
    </location>
</feature>
<keyword evidence="1" id="KW-0472">Membrane</keyword>
<dbReference type="RefSeq" id="WP_160333156.1">
    <property type="nucleotide sequence ID" value="NZ_CATKDJ010000107.1"/>
</dbReference>
<evidence type="ECO:0000313" key="2">
    <source>
        <dbReference type="EMBL" id="MVX59377.1"/>
    </source>
</evidence>
<reference evidence="2 3" key="1">
    <citation type="submission" date="2019-12" db="EMBL/GenBank/DDBJ databases">
        <title>Microbes associate with the intestines of laboratory mice.</title>
        <authorList>
            <person name="Navarre W."/>
            <person name="Wong E."/>
        </authorList>
    </citation>
    <scope>NUCLEOTIDE SEQUENCE [LARGE SCALE GENOMIC DNA]</scope>
    <source>
        <strain evidence="2 3">NM51_B2-22</strain>
    </source>
</reference>